<dbReference type="OrthoDB" id="2028462at2"/>
<dbReference type="PANTHER" id="PTHR32347:SF14">
    <property type="entry name" value="EFFLUX SYSTEM COMPONENT YKNX-RELATED"/>
    <property type="match status" value="1"/>
</dbReference>
<dbReference type="EMBL" id="SGXF01000003">
    <property type="protein sequence ID" value="RZT00547.1"/>
    <property type="molecule type" value="Genomic_DNA"/>
</dbReference>
<evidence type="ECO:0000313" key="7">
    <source>
        <dbReference type="Proteomes" id="UP000292927"/>
    </source>
</evidence>
<keyword evidence="7" id="KW-1185">Reference proteome</keyword>
<comment type="caution">
    <text evidence="6">The sequence shown here is derived from an EMBL/GenBank/DDBJ whole genome shotgun (WGS) entry which is preliminary data.</text>
</comment>
<organism evidence="6 7">
    <name type="scientific">Cuneatibacter caecimuris</name>
    <dbReference type="NCBI Taxonomy" id="1796618"/>
    <lineage>
        <taxon>Bacteria</taxon>
        <taxon>Bacillati</taxon>
        <taxon>Bacillota</taxon>
        <taxon>Clostridia</taxon>
        <taxon>Lachnospirales</taxon>
        <taxon>Lachnospiraceae</taxon>
        <taxon>Cuneatibacter</taxon>
    </lineage>
</organism>
<dbReference type="Pfam" id="PF25990">
    <property type="entry name" value="Beta-barrel_YknX"/>
    <property type="match status" value="1"/>
</dbReference>
<protein>
    <submittedName>
        <fullName evidence="6">HlyD family secretion protein</fullName>
    </submittedName>
</protein>
<keyword evidence="2" id="KW-0175">Coiled coil</keyword>
<evidence type="ECO:0000313" key="6">
    <source>
        <dbReference type="EMBL" id="RZT00547.1"/>
    </source>
</evidence>
<feature type="transmembrane region" description="Helical" evidence="4">
    <location>
        <begin position="21"/>
        <end position="38"/>
    </location>
</feature>
<sequence length="567" mass="58717">MSTTQKLSKAERRNRHIRIGICIAAIAVLLLIAAVLFLQKQVRQNFASGEREVLRAEVSTGSISATVSGSGALVSDGIREVTVPAGVEIKKVYVEAGVSVGEGDILASVDTASVLSALSDTQKNLDELDQQLADVSGKEVDSTIKTAMKGRVKAIFVEEGDDVSSVMYENGALLLLSLDGYMAVDLESTAYSVGDTMTVTASDGTAYTGTVEKVTAEKTTVLIQDDGPAYQDTVTVGDSGSGKLYIHEPLKITGYAGTVESIKVTENSAVSEASALLTLTGTSYSANYDSILEQRETLEETLQVLVNLYQDGAILAPISGSIDSVSYNQDSSETHTQSDSGYGSNAVPTETAAVSAPEEESVLLAIDPEKSMTVSISVDETDVLSLAVGQEVSVTVESIGDDTYTGTVTEIDTSAASSSGGVTTYTATITLDRADRMLAGMTASASIVIEGVDNALLLPDDAVRKTSSSAYVYTSYDESTGELDGMTEVTVGLSNGSYVEILEGLKEGDTVYYTESQDNGLGNFNFGGGMPGGGMSGGSMPGGGMPSGGNMPDNIPGGSGGMNFPGN</sequence>
<dbReference type="Gene3D" id="2.40.30.170">
    <property type="match status" value="1"/>
</dbReference>
<accession>A0A4Q7PIW9</accession>
<dbReference type="InterPro" id="IPR058636">
    <property type="entry name" value="Beta-barrel_YknX"/>
</dbReference>
<dbReference type="RefSeq" id="WP_130435156.1">
    <property type="nucleotide sequence ID" value="NZ_SGXF01000003.1"/>
</dbReference>
<proteinExistence type="predicted"/>
<evidence type="ECO:0000256" key="2">
    <source>
        <dbReference type="ARBA" id="ARBA00023054"/>
    </source>
</evidence>
<reference evidence="6 7" key="1">
    <citation type="submission" date="2019-02" db="EMBL/GenBank/DDBJ databases">
        <title>Genomic Encyclopedia of Type Strains, Phase IV (KMG-IV): sequencing the most valuable type-strain genomes for metagenomic binning, comparative biology and taxonomic classification.</title>
        <authorList>
            <person name="Goeker M."/>
        </authorList>
    </citation>
    <scope>NUCLEOTIDE SEQUENCE [LARGE SCALE GENOMIC DNA]</scope>
    <source>
        <strain evidence="6 7">DSM 29486</strain>
    </source>
</reference>
<feature type="region of interest" description="Disordered" evidence="3">
    <location>
        <begin position="326"/>
        <end position="347"/>
    </location>
</feature>
<dbReference type="InterPro" id="IPR050465">
    <property type="entry name" value="UPF0194_transport"/>
</dbReference>
<keyword evidence="4" id="KW-0472">Membrane</keyword>
<feature type="domain" description="YknX-like beta-barrel" evidence="5">
    <location>
        <begin position="372"/>
        <end position="445"/>
    </location>
</feature>
<dbReference type="AlphaFoldDB" id="A0A4Q7PIW9"/>
<dbReference type="Gene3D" id="2.40.50.100">
    <property type="match status" value="1"/>
</dbReference>
<keyword evidence="4" id="KW-0812">Transmembrane</keyword>
<gene>
    <name evidence="6" type="ORF">EV209_1869</name>
</gene>
<evidence type="ECO:0000256" key="1">
    <source>
        <dbReference type="ARBA" id="ARBA00004196"/>
    </source>
</evidence>
<dbReference type="Proteomes" id="UP000292927">
    <property type="component" value="Unassembled WGS sequence"/>
</dbReference>
<name>A0A4Q7PIW9_9FIRM</name>
<evidence type="ECO:0000256" key="4">
    <source>
        <dbReference type="SAM" id="Phobius"/>
    </source>
</evidence>
<dbReference type="GO" id="GO:0030313">
    <property type="term" value="C:cell envelope"/>
    <property type="evidence" value="ECO:0007669"/>
    <property type="project" value="UniProtKB-SubCell"/>
</dbReference>
<dbReference type="Gene3D" id="2.40.420.20">
    <property type="match status" value="1"/>
</dbReference>
<comment type="subcellular location">
    <subcellularLocation>
        <location evidence="1">Cell envelope</location>
    </subcellularLocation>
</comment>
<evidence type="ECO:0000256" key="3">
    <source>
        <dbReference type="SAM" id="MobiDB-lite"/>
    </source>
</evidence>
<dbReference type="PANTHER" id="PTHR32347">
    <property type="entry name" value="EFFLUX SYSTEM COMPONENT YKNX-RELATED"/>
    <property type="match status" value="1"/>
</dbReference>
<evidence type="ECO:0000259" key="5">
    <source>
        <dbReference type="Pfam" id="PF25990"/>
    </source>
</evidence>
<keyword evidence="4" id="KW-1133">Transmembrane helix</keyword>